<evidence type="ECO:0000256" key="4">
    <source>
        <dbReference type="ARBA" id="ARBA00022827"/>
    </source>
</evidence>
<dbReference type="AlphaFoldDB" id="A0AAN6YJX2"/>
<comment type="cofactor">
    <cofactor evidence="1">
        <name>FAD</name>
        <dbReference type="ChEBI" id="CHEBI:57692"/>
    </cofactor>
</comment>
<dbReference type="Proteomes" id="UP001301769">
    <property type="component" value="Unassembled WGS sequence"/>
</dbReference>
<dbReference type="GO" id="GO:0004657">
    <property type="term" value="F:proline dehydrogenase activity"/>
    <property type="evidence" value="ECO:0007669"/>
    <property type="project" value="TreeGrafter"/>
</dbReference>
<dbReference type="Pfam" id="PF01266">
    <property type="entry name" value="DAO"/>
    <property type="match status" value="1"/>
</dbReference>
<gene>
    <name evidence="8" type="ORF">QBC37DRAFT_71362</name>
</gene>
<feature type="region of interest" description="Disordered" evidence="6">
    <location>
        <begin position="362"/>
        <end position="382"/>
    </location>
</feature>
<feature type="region of interest" description="Disordered" evidence="6">
    <location>
        <begin position="1"/>
        <end position="37"/>
    </location>
</feature>
<dbReference type="GO" id="GO:0008115">
    <property type="term" value="F:sarcosine oxidase activity"/>
    <property type="evidence" value="ECO:0007669"/>
    <property type="project" value="TreeGrafter"/>
</dbReference>
<keyword evidence="3" id="KW-0285">Flavoprotein</keyword>
<dbReference type="Gene3D" id="3.30.9.10">
    <property type="entry name" value="D-Amino Acid Oxidase, subunit A, domain 2"/>
    <property type="match status" value="1"/>
</dbReference>
<evidence type="ECO:0000256" key="1">
    <source>
        <dbReference type="ARBA" id="ARBA00001974"/>
    </source>
</evidence>
<accession>A0AAN6YJX2</accession>
<dbReference type="GO" id="GO:0050660">
    <property type="term" value="F:flavin adenine dinucleotide binding"/>
    <property type="evidence" value="ECO:0007669"/>
    <property type="project" value="InterPro"/>
</dbReference>
<evidence type="ECO:0000256" key="3">
    <source>
        <dbReference type="ARBA" id="ARBA00022630"/>
    </source>
</evidence>
<evidence type="ECO:0000256" key="5">
    <source>
        <dbReference type="ARBA" id="ARBA00023002"/>
    </source>
</evidence>
<keyword evidence="4" id="KW-0274">FAD</keyword>
<proteinExistence type="inferred from homology"/>
<sequence>MDSMSASNQDTPSSSSSNFSPTSQANNYSSSKSNSASNDTLFSPPSSLLIVGSGVFGLSTALALTRRPEFSACSITVIDRSDAASGVFPAPDAASVDTSRIIRADYADSAYAALGAQAQLQWRNKSKPTDLGAQGRYTESGLLLVADGATPSPNTPPTPPAKLDKTKLTGMDYARLSWANVLSLASQNPDLARHIRELPDTTSIRDAARTGGGSSGTWGYINEGSGWADAGASMAWLYEQVKQTERVTFVAGTVISLERDGDRITGAALSDGRSLSADLVMLAAGAWTASLLDISTQAVATGQVLGYLDITQEEQDQLNNMPVILNLTSGLFIIPPRDRVLKIARHAYGYLNPTPLSVAPLPLSPSTATSNQRPSLPRTSLSDPILTIPADDEADLRACLREMIPIPAIWDRRFSKTRLCWYSDTPTGDFVVDYHPEWKGLFVTFGDSGHAFKFLPVLGDKVVDCITKRRPTEFEGKWDWKPVSSSTAPFLVTEDGSRGGKVGMVLADELAKITEGEQDKVSTSTPTRHRIE</sequence>
<dbReference type="GO" id="GO:0050031">
    <property type="term" value="F:L-pipecolate oxidase activity"/>
    <property type="evidence" value="ECO:0007669"/>
    <property type="project" value="TreeGrafter"/>
</dbReference>
<name>A0AAN6YJX2_9PEZI</name>
<dbReference type="SUPFAM" id="SSF51905">
    <property type="entry name" value="FAD/NAD(P)-binding domain"/>
    <property type="match status" value="1"/>
</dbReference>
<protein>
    <submittedName>
        <fullName evidence="8">Fructosyl amino acid protein</fullName>
    </submittedName>
</protein>
<dbReference type="PANTHER" id="PTHR10961">
    <property type="entry name" value="PEROXISOMAL SARCOSINE OXIDASE"/>
    <property type="match status" value="1"/>
</dbReference>
<dbReference type="InterPro" id="IPR006076">
    <property type="entry name" value="FAD-dep_OxRdtase"/>
</dbReference>
<evidence type="ECO:0000256" key="6">
    <source>
        <dbReference type="SAM" id="MobiDB-lite"/>
    </source>
</evidence>
<keyword evidence="9" id="KW-1185">Reference proteome</keyword>
<dbReference type="InterPro" id="IPR045170">
    <property type="entry name" value="MTOX"/>
</dbReference>
<reference evidence="8" key="2">
    <citation type="submission" date="2023-05" db="EMBL/GenBank/DDBJ databases">
        <authorList>
            <consortium name="Lawrence Berkeley National Laboratory"/>
            <person name="Steindorff A."/>
            <person name="Hensen N."/>
            <person name="Bonometti L."/>
            <person name="Westerberg I."/>
            <person name="Brannstrom I.O."/>
            <person name="Guillou S."/>
            <person name="Cros-Aarteil S."/>
            <person name="Calhoun S."/>
            <person name="Haridas S."/>
            <person name="Kuo A."/>
            <person name="Mondo S."/>
            <person name="Pangilinan J."/>
            <person name="Riley R."/>
            <person name="Labutti K."/>
            <person name="Andreopoulos B."/>
            <person name="Lipzen A."/>
            <person name="Chen C."/>
            <person name="Yanf M."/>
            <person name="Daum C."/>
            <person name="Ng V."/>
            <person name="Clum A."/>
            <person name="Ohm R."/>
            <person name="Martin F."/>
            <person name="Silar P."/>
            <person name="Natvig D."/>
            <person name="Lalanne C."/>
            <person name="Gautier V."/>
            <person name="Ament-Velasquez S.L."/>
            <person name="Kruys A."/>
            <person name="Hutchinson M.I."/>
            <person name="Powell A.J."/>
            <person name="Barry K."/>
            <person name="Miller A.N."/>
            <person name="Grigoriev I.V."/>
            <person name="Debuchy R."/>
            <person name="Gladieux P."/>
            <person name="Thoren M.H."/>
            <person name="Johannesson H."/>
        </authorList>
    </citation>
    <scope>NUCLEOTIDE SEQUENCE</scope>
    <source>
        <strain evidence="8">PSN293</strain>
    </source>
</reference>
<evidence type="ECO:0000313" key="9">
    <source>
        <dbReference type="Proteomes" id="UP001301769"/>
    </source>
</evidence>
<dbReference type="EMBL" id="MU858046">
    <property type="protein sequence ID" value="KAK4219793.1"/>
    <property type="molecule type" value="Genomic_DNA"/>
</dbReference>
<feature type="compositionally biased region" description="Polar residues" evidence="6">
    <location>
        <begin position="369"/>
        <end position="382"/>
    </location>
</feature>
<dbReference type="Gene3D" id="3.50.50.60">
    <property type="entry name" value="FAD/NAD(P)-binding domain"/>
    <property type="match status" value="1"/>
</dbReference>
<feature type="domain" description="FAD dependent oxidoreductase" evidence="7">
    <location>
        <begin position="48"/>
        <end position="463"/>
    </location>
</feature>
<evidence type="ECO:0000313" key="8">
    <source>
        <dbReference type="EMBL" id="KAK4219793.1"/>
    </source>
</evidence>
<reference evidence="8" key="1">
    <citation type="journal article" date="2023" name="Mol. Phylogenet. Evol.">
        <title>Genome-scale phylogeny and comparative genomics of the fungal order Sordariales.</title>
        <authorList>
            <person name="Hensen N."/>
            <person name="Bonometti L."/>
            <person name="Westerberg I."/>
            <person name="Brannstrom I.O."/>
            <person name="Guillou S."/>
            <person name="Cros-Aarteil S."/>
            <person name="Calhoun S."/>
            <person name="Haridas S."/>
            <person name="Kuo A."/>
            <person name="Mondo S."/>
            <person name="Pangilinan J."/>
            <person name="Riley R."/>
            <person name="LaButti K."/>
            <person name="Andreopoulos B."/>
            <person name="Lipzen A."/>
            <person name="Chen C."/>
            <person name="Yan M."/>
            <person name="Daum C."/>
            <person name="Ng V."/>
            <person name="Clum A."/>
            <person name="Steindorff A."/>
            <person name="Ohm R.A."/>
            <person name="Martin F."/>
            <person name="Silar P."/>
            <person name="Natvig D.O."/>
            <person name="Lalanne C."/>
            <person name="Gautier V."/>
            <person name="Ament-Velasquez S.L."/>
            <person name="Kruys A."/>
            <person name="Hutchinson M.I."/>
            <person name="Powell A.J."/>
            <person name="Barry K."/>
            <person name="Miller A.N."/>
            <person name="Grigoriev I.V."/>
            <person name="Debuchy R."/>
            <person name="Gladieux P."/>
            <person name="Hiltunen Thoren M."/>
            <person name="Johannesson H."/>
        </authorList>
    </citation>
    <scope>NUCLEOTIDE SEQUENCE</scope>
    <source>
        <strain evidence="8">PSN293</strain>
    </source>
</reference>
<dbReference type="PANTHER" id="PTHR10961:SF46">
    <property type="entry name" value="PEROXISOMAL SARCOSINE OXIDASE"/>
    <property type="match status" value="1"/>
</dbReference>
<evidence type="ECO:0000256" key="2">
    <source>
        <dbReference type="ARBA" id="ARBA00010989"/>
    </source>
</evidence>
<comment type="caution">
    <text evidence="8">The sequence shown here is derived from an EMBL/GenBank/DDBJ whole genome shotgun (WGS) entry which is preliminary data.</text>
</comment>
<dbReference type="InterPro" id="IPR036188">
    <property type="entry name" value="FAD/NAD-bd_sf"/>
</dbReference>
<organism evidence="8 9">
    <name type="scientific">Rhypophila decipiens</name>
    <dbReference type="NCBI Taxonomy" id="261697"/>
    <lineage>
        <taxon>Eukaryota</taxon>
        <taxon>Fungi</taxon>
        <taxon>Dikarya</taxon>
        <taxon>Ascomycota</taxon>
        <taxon>Pezizomycotina</taxon>
        <taxon>Sordariomycetes</taxon>
        <taxon>Sordariomycetidae</taxon>
        <taxon>Sordariales</taxon>
        <taxon>Naviculisporaceae</taxon>
        <taxon>Rhypophila</taxon>
    </lineage>
</organism>
<evidence type="ECO:0000259" key="7">
    <source>
        <dbReference type="Pfam" id="PF01266"/>
    </source>
</evidence>
<comment type="similarity">
    <text evidence="2">Belongs to the MSOX/MTOX family.</text>
</comment>
<keyword evidence="5" id="KW-0560">Oxidoreductase</keyword>